<dbReference type="Proteomes" id="UP000242687">
    <property type="component" value="Unassembled WGS sequence"/>
</dbReference>
<dbReference type="EMBL" id="PGFJ01000001">
    <property type="protein sequence ID" value="PJJ83156.1"/>
    <property type="molecule type" value="Genomic_DNA"/>
</dbReference>
<comment type="caution">
    <text evidence="1">The sequence shown here is derived from an EMBL/GenBank/DDBJ whole genome shotgun (WGS) entry which is preliminary data.</text>
</comment>
<name>A0A2H9VQP7_9SPHI</name>
<dbReference type="OrthoDB" id="797391at2"/>
<organism evidence="1 2">
    <name type="scientific">Mucilaginibacter auburnensis</name>
    <dbReference type="NCBI Taxonomy" id="1457233"/>
    <lineage>
        <taxon>Bacteria</taxon>
        <taxon>Pseudomonadati</taxon>
        <taxon>Bacteroidota</taxon>
        <taxon>Sphingobacteriia</taxon>
        <taxon>Sphingobacteriales</taxon>
        <taxon>Sphingobacteriaceae</taxon>
        <taxon>Mucilaginibacter</taxon>
    </lineage>
</organism>
<accession>A0A2H9VQP7</accession>
<gene>
    <name evidence="1" type="ORF">CLV57_0134</name>
</gene>
<evidence type="ECO:0000313" key="1">
    <source>
        <dbReference type="EMBL" id="PJJ83156.1"/>
    </source>
</evidence>
<evidence type="ECO:0000313" key="2">
    <source>
        <dbReference type="Proteomes" id="UP000242687"/>
    </source>
</evidence>
<reference evidence="1 2" key="1">
    <citation type="submission" date="2017-11" db="EMBL/GenBank/DDBJ databases">
        <title>Genomic Encyclopedia of Archaeal and Bacterial Type Strains, Phase II (KMG-II): From Individual Species to Whole Genera.</title>
        <authorList>
            <person name="Goeker M."/>
        </authorList>
    </citation>
    <scope>NUCLEOTIDE SEQUENCE [LARGE SCALE GENOMIC DNA]</scope>
    <source>
        <strain evidence="1 2">DSM 28175</strain>
    </source>
</reference>
<protein>
    <submittedName>
        <fullName evidence="1">Uncharacterized protein</fullName>
    </submittedName>
</protein>
<keyword evidence="2" id="KW-1185">Reference proteome</keyword>
<dbReference type="PROSITE" id="PS51257">
    <property type="entry name" value="PROKAR_LIPOPROTEIN"/>
    <property type="match status" value="1"/>
</dbReference>
<dbReference type="RefSeq" id="WP_100339445.1">
    <property type="nucleotide sequence ID" value="NZ_PGFJ01000001.1"/>
</dbReference>
<proteinExistence type="predicted"/>
<sequence length="312" mass="35333">MKKLLLLLLVSIVVFSCDQKKDEEKKQTAVKKAAFTPHDPAGCPVPTGSIVYKTLNNVDCKEAEQWIVNYEEYIKKENHKIEPVTFLLTKKMVEDIVALLQKEKAKTPKIDGIRFYFAKEKPDAQETKLLLISTTDSTSAGYPGLHHDYYRHENIFGTPKDFVIKPEPKWSTAGALLNSHCESCTDYDGNCNPADYIGAIKRSYAEAMVDEFNGRNMNTKAVWFDLEMFKKLVKEKHFNGIRVYMATYPNNEHSTGEVIDGRNTLIITVVNDKLEDDFRCDTSATLLKDREASVFYLGPPENNGGLCPINCN</sequence>
<dbReference type="AlphaFoldDB" id="A0A2H9VQP7"/>